<dbReference type="Proteomes" id="UP000255528">
    <property type="component" value="Unassembled WGS sequence"/>
</dbReference>
<protein>
    <submittedName>
        <fullName evidence="1">Uncharacterized protein</fullName>
    </submittedName>
</protein>
<dbReference type="RefSeq" id="WP_115632198.1">
    <property type="nucleotide sequence ID" value="NZ_UIGI01000003.1"/>
</dbReference>
<accession>A0A381KNX1</accession>
<name>A0A381KNX1_9ENTR</name>
<gene>
    <name evidence="1" type="ORF">NCTC12119_05015</name>
</gene>
<evidence type="ECO:0000313" key="1">
    <source>
        <dbReference type="EMBL" id="SUY93060.1"/>
    </source>
</evidence>
<dbReference type="AlphaFoldDB" id="A0A381KNX1"/>
<organism evidence="1 2">
    <name type="scientific">Buttiauxella agrestis</name>
    <dbReference type="NCBI Taxonomy" id="82977"/>
    <lineage>
        <taxon>Bacteria</taxon>
        <taxon>Pseudomonadati</taxon>
        <taxon>Pseudomonadota</taxon>
        <taxon>Gammaproteobacteria</taxon>
        <taxon>Enterobacterales</taxon>
        <taxon>Enterobacteriaceae</taxon>
        <taxon>Buttiauxella</taxon>
    </lineage>
</organism>
<sequence length="252" mass="27810">MKNGEQDTRAALEASWLRIQEQNGEAEKARATAEKHQTEQRAIAALIAHAESPHGYREYYAALRGAQNTAAGLSVILAREGKRAYDAAARAANEHYTLLAAKMPEVYQRAELARVARFDPRRNSDADRATINNATAAIQAAIEQYRRAGLLNFIEGSMIGVIASLEVGRVTESIYRLFSGEAAGLIDDHYREGLPLETPQAIAARSIWHNTPAAVPVTLLTIQRTQMYYPETDEYGDIICLNPLSEIARRSS</sequence>
<reference evidence="1 2" key="1">
    <citation type="submission" date="2018-06" db="EMBL/GenBank/DDBJ databases">
        <authorList>
            <consortium name="Pathogen Informatics"/>
            <person name="Doyle S."/>
        </authorList>
    </citation>
    <scope>NUCLEOTIDE SEQUENCE [LARGE SCALE GENOMIC DNA]</scope>
    <source>
        <strain evidence="1 2">NCTC12119</strain>
    </source>
</reference>
<evidence type="ECO:0000313" key="2">
    <source>
        <dbReference type="Proteomes" id="UP000255528"/>
    </source>
</evidence>
<dbReference type="EMBL" id="UIGI01000003">
    <property type="protein sequence ID" value="SUY93060.1"/>
    <property type="molecule type" value="Genomic_DNA"/>
</dbReference>
<proteinExistence type="predicted"/>